<organism evidence="1 2">
    <name type="scientific">Exophiala aquamarina CBS 119918</name>
    <dbReference type="NCBI Taxonomy" id="1182545"/>
    <lineage>
        <taxon>Eukaryota</taxon>
        <taxon>Fungi</taxon>
        <taxon>Dikarya</taxon>
        <taxon>Ascomycota</taxon>
        <taxon>Pezizomycotina</taxon>
        <taxon>Eurotiomycetes</taxon>
        <taxon>Chaetothyriomycetidae</taxon>
        <taxon>Chaetothyriales</taxon>
        <taxon>Herpotrichiellaceae</taxon>
        <taxon>Exophiala</taxon>
    </lineage>
</organism>
<dbReference type="STRING" id="1182545.A0A072PN34"/>
<evidence type="ECO:0000313" key="2">
    <source>
        <dbReference type="Proteomes" id="UP000027920"/>
    </source>
</evidence>
<dbReference type="Proteomes" id="UP000027920">
    <property type="component" value="Unassembled WGS sequence"/>
</dbReference>
<keyword evidence="2" id="KW-1185">Reference proteome</keyword>
<accession>A0A072PN34</accession>
<dbReference type="GeneID" id="25277673"/>
<reference evidence="1 2" key="1">
    <citation type="submission" date="2013-03" db="EMBL/GenBank/DDBJ databases">
        <title>The Genome Sequence of Exophiala aquamarina CBS 119918.</title>
        <authorList>
            <consortium name="The Broad Institute Genomics Platform"/>
            <person name="Cuomo C."/>
            <person name="de Hoog S."/>
            <person name="Gorbushina A."/>
            <person name="Walker B."/>
            <person name="Young S.K."/>
            <person name="Zeng Q."/>
            <person name="Gargeya S."/>
            <person name="Fitzgerald M."/>
            <person name="Haas B."/>
            <person name="Abouelleil A."/>
            <person name="Allen A.W."/>
            <person name="Alvarado L."/>
            <person name="Arachchi H.M."/>
            <person name="Berlin A.M."/>
            <person name="Chapman S.B."/>
            <person name="Gainer-Dewar J."/>
            <person name="Goldberg J."/>
            <person name="Griggs A."/>
            <person name="Gujja S."/>
            <person name="Hansen M."/>
            <person name="Howarth C."/>
            <person name="Imamovic A."/>
            <person name="Ireland A."/>
            <person name="Larimer J."/>
            <person name="McCowan C."/>
            <person name="Murphy C."/>
            <person name="Pearson M."/>
            <person name="Poon T.W."/>
            <person name="Priest M."/>
            <person name="Roberts A."/>
            <person name="Saif S."/>
            <person name="Shea T."/>
            <person name="Sisk P."/>
            <person name="Sykes S."/>
            <person name="Wortman J."/>
            <person name="Nusbaum C."/>
            <person name="Birren B."/>
        </authorList>
    </citation>
    <scope>NUCLEOTIDE SEQUENCE [LARGE SCALE GENOMIC DNA]</scope>
    <source>
        <strain evidence="1 2">CBS 119918</strain>
    </source>
</reference>
<comment type="caution">
    <text evidence="1">The sequence shown here is derived from an EMBL/GenBank/DDBJ whole genome shotgun (WGS) entry which is preliminary data.</text>
</comment>
<feature type="non-terminal residue" evidence="1">
    <location>
        <position position="76"/>
    </location>
</feature>
<gene>
    <name evidence="1" type="ORF">A1O9_02732</name>
</gene>
<dbReference type="EMBL" id="AMGV01000002">
    <property type="protein sequence ID" value="KEF61167.1"/>
    <property type="molecule type" value="Genomic_DNA"/>
</dbReference>
<dbReference type="HOGENOM" id="CLU_2661184_0_0_1"/>
<proteinExistence type="predicted"/>
<protein>
    <submittedName>
        <fullName evidence="1">Uncharacterized protein</fullName>
    </submittedName>
</protein>
<name>A0A072PN34_9EURO</name>
<sequence>MFAWTDDVDEIGRKLEEMEPIRRNSYKTRAVLYACLALKVPVNLGFEVTAKTKSWIWSVQHALSYFECALLLSKIL</sequence>
<evidence type="ECO:0000313" key="1">
    <source>
        <dbReference type="EMBL" id="KEF61167.1"/>
    </source>
</evidence>
<dbReference type="OrthoDB" id="4492308at2759"/>
<dbReference type="AlphaFoldDB" id="A0A072PN34"/>
<dbReference type="VEuPathDB" id="FungiDB:A1O9_02732"/>
<dbReference type="RefSeq" id="XP_013263757.1">
    <property type="nucleotide sequence ID" value="XM_013408303.1"/>
</dbReference>